<organism evidence="11 12">
    <name type="scientific">Persephonella hydrogeniphila</name>
    <dbReference type="NCBI Taxonomy" id="198703"/>
    <lineage>
        <taxon>Bacteria</taxon>
        <taxon>Pseudomonadati</taxon>
        <taxon>Aquificota</taxon>
        <taxon>Aquificia</taxon>
        <taxon>Aquificales</taxon>
        <taxon>Hydrogenothermaceae</taxon>
        <taxon>Persephonella</taxon>
    </lineage>
</organism>
<dbReference type="InterPro" id="IPR010994">
    <property type="entry name" value="RuvA_2-like"/>
</dbReference>
<dbReference type="InterPro" id="IPR036876">
    <property type="entry name" value="UVR_dom_sf"/>
</dbReference>
<evidence type="ECO:0000256" key="4">
    <source>
        <dbReference type="ARBA" id="ARBA00022881"/>
    </source>
</evidence>
<feature type="domain" description="UvrC family homology region profile" evidence="10">
    <location>
        <begin position="359"/>
        <end position="451"/>
    </location>
</feature>
<evidence type="ECO:0000259" key="10">
    <source>
        <dbReference type="PROSITE" id="PS50165"/>
    </source>
</evidence>
<dbReference type="FunFam" id="3.40.1440.10:FF:000001">
    <property type="entry name" value="UvrABC system protein C"/>
    <property type="match status" value="1"/>
</dbReference>
<evidence type="ECO:0000256" key="5">
    <source>
        <dbReference type="ARBA" id="ARBA00023204"/>
    </source>
</evidence>
<comment type="subcellular location">
    <subcellularLocation>
        <location evidence="7">Cytoplasm</location>
    </subcellularLocation>
</comment>
<dbReference type="SMART" id="SM00465">
    <property type="entry name" value="GIYc"/>
    <property type="match status" value="1"/>
</dbReference>
<proteinExistence type="inferred from homology"/>
<evidence type="ECO:0000256" key="6">
    <source>
        <dbReference type="ARBA" id="ARBA00023236"/>
    </source>
</evidence>
<dbReference type="InterPro" id="IPR035901">
    <property type="entry name" value="GIY-YIG_endonuc_sf"/>
</dbReference>
<dbReference type="SUPFAM" id="SSF46600">
    <property type="entry name" value="C-terminal UvrC-binding domain of UvrB"/>
    <property type="match status" value="1"/>
</dbReference>
<keyword evidence="12" id="KW-1185">Reference proteome</keyword>
<dbReference type="InterPro" id="IPR038476">
    <property type="entry name" value="UvrC_RNase_H_dom_sf"/>
</dbReference>
<keyword evidence="2 7" id="KW-0227">DNA damage</keyword>
<accession>A0A285N192</accession>
<gene>
    <name evidence="7" type="primary">uvrC</name>
    <name evidence="11" type="ORF">SAMN06265182_0150</name>
</gene>
<dbReference type="OrthoDB" id="9804933at2"/>
<dbReference type="PANTHER" id="PTHR30562">
    <property type="entry name" value="UVRC/OXIDOREDUCTASE"/>
    <property type="match status" value="1"/>
</dbReference>
<dbReference type="NCBIfam" id="TIGR00194">
    <property type="entry name" value="uvrC"/>
    <property type="match status" value="1"/>
</dbReference>
<evidence type="ECO:0000256" key="3">
    <source>
        <dbReference type="ARBA" id="ARBA00022769"/>
    </source>
</evidence>
<dbReference type="InterPro" id="IPR000305">
    <property type="entry name" value="GIY-YIG_endonuc"/>
</dbReference>
<dbReference type="PROSITE" id="PS50165">
    <property type="entry name" value="UVRC"/>
    <property type="match status" value="1"/>
</dbReference>
<dbReference type="Pfam" id="PF14520">
    <property type="entry name" value="HHH_5"/>
    <property type="match status" value="1"/>
</dbReference>
<dbReference type="GO" id="GO:0009381">
    <property type="term" value="F:excinuclease ABC activity"/>
    <property type="evidence" value="ECO:0007669"/>
    <property type="project" value="UniProtKB-UniRule"/>
</dbReference>
<evidence type="ECO:0000259" key="8">
    <source>
        <dbReference type="PROSITE" id="PS50151"/>
    </source>
</evidence>
<dbReference type="InterPro" id="IPR001943">
    <property type="entry name" value="UVR_dom"/>
</dbReference>
<dbReference type="PROSITE" id="PS50164">
    <property type="entry name" value="GIY_YIG"/>
    <property type="match status" value="1"/>
</dbReference>
<dbReference type="AlphaFoldDB" id="A0A285N192"/>
<name>A0A285N192_9AQUI</name>
<dbReference type="CDD" id="cd10434">
    <property type="entry name" value="GIY-YIG_UvrC_Cho"/>
    <property type="match status" value="1"/>
</dbReference>
<dbReference type="Gene3D" id="3.40.1440.10">
    <property type="entry name" value="GIY-YIG endonuclease"/>
    <property type="match status" value="1"/>
</dbReference>
<evidence type="ECO:0000313" key="11">
    <source>
        <dbReference type="EMBL" id="SNZ02557.1"/>
    </source>
</evidence>
<comment type="similarity">
    <text evidence="7">Belongs to the UvrC family.</text>
</comment>
<keyword evidence="3 7" id="KW-0228">DNA excision</keyword>
<evidence type="ECO:0000256" key="7">
    <source>
        <dbReference type="HAMAP-Rule" id="MF_00203"/>
    </source>
</evidence>
<dbReference type="GO" id="GO:0009380">
    <property type="term" value="C:excinuclease repair complex"/>
    <property type="evidence" value="ECO:0007669"/>
    <property type="project" value="InterPro"/>
</dbReference>
<dbReference type="InterPro" id="IPR004791">
    <property type="entry name" value="UvrC"/>
</dbReference>
<dbReference type="InterPro" id="IPR001162">
    <property type="entry name" value="UvrC_RNase_H_dom"/>
</dbReference>
<protein>
    <recommendedName>
        <fullName evidence="7">UvrABC system protein C</fullName>
        <shortName evidence="7">Protein UvrC</shortName>
    </recommendedName>
    <alternativeName>
        <fullName evidence="7">Excinuclease ABC subunit C</fullName>
    </alternativeName>
</protein>
<dbReference type="NCBIfam" id="NF011261">
    <property type="entry name" value="PRK14667.1"/>
    <property type="match status" value="1"/>
</dbReference>
<dbReference type="GO" id="GO:0003677">
    <property type="term" value="F:DNA binding"/>
    <property type="evidence" value="ECO:0007669"/>
    <property type="project" value="UniProtKB-UniRule"/>
</dbReference>
<dbReference type="Pfam" id="PF01541">
    <property type="entry name" value="GIY-YIG"/>
    <property type="match status" value="1"/>
</dbReference>
<dbReference type="EMBL" id="OBEI01000001">
    <property type="protein sequence ID" value="SNZ02557.1"/>
    <property type="molecule type" value="Genomic_DNA"/>
</dbReference>
<dbReference type="InterPro" id="IPR050066">
    <property type="entry name" value="UvrABC_protein_C"/>
</dbReference>
<dbReference type="SUPFAM" id="SSF47781">
    <property type="entry name" value="RuvA domain 2-like"/>
    <property type="match status" value="1"/>
</dbReference>
<feature type="domain" description="UVR" evidence="8">
    <location>
        <begin position="198"/>
        <end position="233"/>
    </location>
</feature>
<comment type="function">
    <text evidence="7">The UvrABC repair system catalyzes the recognition and processing of DNA lesions. UvrC both incises the 5' and 3' sides of the lesion. The N-terminal half is responsible for the 3' incision and the C-terminal half is responsible for the 5' incision.</text>
</comment>
<dbReference type="PROSITE" id="PS50151">
    <property type="entry name" value="UVR"/>
    <property type="match status" value="1"/>
</dbReference>
<keyword evidence="1 7" id="KW-0963">Cytoplasm</keyword>
<evidence type="ECO:0000256" key="1">
    <source>
        <dbReference type="ARBA" id="ARBA00022490"/>
    </source>
</evidence>
<dbReference type="InterPro" id="IPR047296">
    <property type="entry name" value="GIY-YIG_UvrC_Cho"/>
</dbReference>
<keyword evidence="5 7" id="KW-0234">DNA repair</keyword>
<evidence type="ECO:0000256" key="2">
    <source>
        <dbReference type="ARBA" id="ARBA00022763"/>
    </source>
</evidence>
<feature type="domain" description="GIY-YIG" evidence="9">
    <location>
        <begin position="13"/>
        <end position="91"/>
    </location>
</feature>
<reference evidence="12" key="1">
    <citation type="submission" date="2017-09" db="EMBL/GenBank/DDBJ databases">
        <authorList>
            <person name="Varghese N."/>
            <person name="Submissions S."/>
        </authorList>
    </citation>
    <scope>NUCLEOTIDE SEQUENCE [LARGE SCALE GENOMIC DNA]</scope>
    <source>
        <strain evidence="12">DSM 15103</strain>
    </source>
</reference>
<keyword evidence="4 7" id="KW-0267">Excision nuclease</keyword>
<dbReference type="Gene3D" id="3.30.420.340">
    <property type="entry name" value="UvrC, RNAse H endonuclease domain"/>
    <property type="match status" value="1"/>
</dbReference>
<sequence>MGELKKQIEKAPDKPGVYLFRNKEGKYIYIGKAKNLKSRLKGHLQNLKVDPKEQKIFEESSKIEWIITKSDYEAFVLESELIKQYKPKYNVRLKSGSGYPMLVITDDEYPTVLISRKYGEIKGDYFGPFLPARTARAMKDLIHKLFKLRTCDPMPKRNMVCFDYHLGLCSAPCVGKISKSDYRFDAKSAKAFLSGNVKKVIYQLYDKIEEYKEKMLFEKASVIRDQITAMENLIQKQEVLGLPFEEADIFYFHGKKVLFVVVRGHRIVGKNFLDFKEYGLYEDFYEQVLTEYYGKGNYIPEEVILNVDIKEKENISKWLSDKKGEKVSIKNSIPDEILSFINRNFNFTDISVLEKIFRETFGFELPDRIEGFDISTLQGNFTVGSCVVWESGDMNKKEYRRFKVKTVKGIDDYASLREVLYRRFKKYMDMETPPLVLIDGGKGQLKQGLIVKDALGIKNLRIFSIAKKEEILYTDDGKEINLYENQELLKLFTKIRDEAHRFAVSYNRRLREKEGLKEVLDRIEGVGKKRKEILYRTYKTVDRIAEAPIEELKKLGIPEKVAQNIKRYLG</sequence>
<dbReference type="HAMAP" id="MF_00203">
    <property type="entry name" value="UvrC"/>
    <property type="match status" value="1"/>
</dbReference>
<dbReference type="Proteomes" id="UP000219036">
    <property type="component" value="Unassembled WGS sequence"/>
</dbReference>
<dbReference type="GO" id="GO:0006289">
    <property type="term" value="P:nucleotide-excision repair"/>
    <property type="evidence" value="ECO:0007669"/>
    <property type="project" value="UniProtKB-UniRule"/>
</dbReference>
<dbReference type="GO" id="GO:0005737">
    <property type="term" value="C:cytoplasm"/>
    <property type="evidence" value="ECO:0007669"/>
    <property type="project" value="UniProtKB-SubCell"/>
</dbReference>
<dbReference type="Pfam" id="PF08459">
    <property type="entry name" value="UvrC_RNaseH_dom"/>
    <property type="match status" value="1"/>
</dbReference>
<dbReference type="SUPFAM" id="SSF82771">
    <property type="entry name" value="GIY-YIG endonuclease"/>
    <property type="match status" value="1"/>
</dbReference>
<evidence type="ECO:0000259" key="9">
    <source>
        <dbReference type="PROSITE" id="PS50164"/>
    </source>
</evidence>
<dbReference type="Pfam" id="PF22920">
    <property type="entry name" value="UvrC_RNaseH"/>
    <property type="match status" value="1"/>
</dbReference>
<dbReference type="Gene3D" id="1.10.150.20">
    <property type="entry name" value="5' to 3' exonuclease, C-terminal subdomain"/>
    <property type="match status" value="1"/>
</dbReference>
<keyword evidence="6 7" id="KW-0742">SOS response</keyword>
<dbReference type="GO" id="GO:0009432">
    <property type="term" value="P:SOS response"/>
    <property type="evidence" value="ECO:0007669"/>
    <property type="project" value="UniProtKB-UniRule"/>
</dbReference>
<evidence type="ECO:0000313" key="12">
    <source>
        <dbReference type="Proteomes" id="UP000219036"/>
    </source>
</evidence>
<comment type="subunit">
    <text evidence="7">Interacts with UvrB in an incision complex.</text>
</comment>
<dbReference type="PANTHER" id="PTHR30562:SF1">
    <property type="entry name" value="UVRABC SYSTEM PROTEIN C"/>
    <property type="match status" value="1"/>
</dbReference>